<keyword evidence="5" id="KW-0539">Nucleus</keyword>
<keyword evidence="8" id="KW-1185">Reference proteome</keyword>
<comment type="similarity">
    <text evidence="2">Belongs to the Mediator complex subunit 22 family.</text>
</comment>
<sequence>MSSTTISSNKQNDYLNHHLNGLINGFQAILDAATPQANGPTPSNDDDNPDPIPKDKYRLAQEQQLLNNAAANMVRSAQSLLTLTSDLKQSLLLSDFQTLNETIRSRSLTLRYHEEKNMNVLFEFRRELDDVIGDMEGALGGVSA</sequence>
<evidence type="ECO:0008006" key="9">
    <source>
        <dbReference type="Google" id="ProtNLM"/>
    </source>
</evidence>
<protein>
    <recommendedName>
        <fullName evidence="9">Mediator of RNA polymerase II transcription subunit 22</fullName>
    </recommendedName>
</protein>
<evidence type="ECO:0000256" key="6">
    <source>
        <dbReference type="SAM" id="MobiDB-lite"/>
    </source>
</evidence>
<dbReference type="GO" id="GO:0003712">
    <property type="term" value="F:transcription coregulator activity"/>
    <property type="evidence" value="ECO:0007669"/>
    <property type="project" value="InterPro"/>
</dbReference>
<dbReference type="Pfam" id="PF06179">
    <property type="entry name" value="Med22"/>
    <property type="match status" value="1"/>
</dbReference>
<keyword evidence="3" id="KW-0805">Transcription regulation</keyword>
<feature type="region of interest" description="Disordered" evidence="6">
    <location>
        <begin position="33"/>
        <end position="54"/>
    </location>
</feature>
<evidence type="ECO:0000313" key="8">
    <source>
        <dbReference type="Proteomes" id="UP001212841"/>
    </source>
</evidence>
<evidence type="ECO:0000256" key="2">
    <source>
        <dbReference type="ARBA" id="ARBA00005942"/>
    </source>
</evidence>
<proteinExistence type="inferred from homology"/>
<evidence type="ECO:0000313" key="7">
    <source>
        <dbReference type="EMBL" id="KAJ3050704.1"/>
    </source>
</evidence>
<organism evidence="7 8">
    <name type="scientific">Rhizophlyctis rosea</name>
    <dbReference type="NCBI Taxonomy" id="64517"/>
    <lineage>
        <taxon>Eukaryota</taxon>
        <taxon>Fungi</taxon>
        <taxon>Fungi incertae sedis</taxon>
        <taxon>Chytridiomycota</taxon>
        <taxon>Chytridiomycota incertae sedis</taxon>
        <taxon>Chytridiomycetes</taxon>
        <taxon>Rhizophlyctidales</taxon>
        <taxon>Rhizophlyctidaceae</taxon>
        <taxon>Rhizophlyctis</taxon>
    </lineage>
</organism>
<dbReference type="InterPro" id="IPR009332">
    <property type="entry name" value="Med22"/>
</dbReference>
<gene>
    <name evidence="7" type="ORF">HK097_008310</name>
</gene>
<evidence type="ECO:0000256" key="1">
    <source>
        <dbReference type="ARBA" id="ARBA00004123"/>
    </source>
</evidence>
<keyword evidence="4" id="KW-0804">Transcription</keyword>
<comment type="subcellular location">
    <subcellularLocation>
        <location evidence="1">Nucleus</location>
    </subcellularLocation>
</comment>
<comment type="caution">
    <text evidence="7">The sequence shown here is derived from an EMBL/GenBank/DDBJ whole genome shotgun (WGS) entry which is preliminary data.</text>
</comment>
<evidence type="ECO:0000256" key="4">
    <source>
        <dbReference type="ARBA" id="ARBA00023163"/>
    </source>
</evidence>
<dbReference type="PANTHER" id="PTHR12434:SF6">
    <property type="entry name" value="MEDIATOR OF RNA POLYMERASE II TRANSCRIPTION SUBUNIT 22"/>
    <property type="match status" value="1"/>
</dbReference>
<dbReference type="EMBL" id="JADGJD010000482">
    <property type="protein sequence ID" value="KAJ3050704.1"/>
    <property type="molecule type" value="Genomic_DNA"/>
</dbReference>
<accession>A0AAD5X149</accession>
<dbReference type="AlphaFoldDB" id="A0AAD5X149"/>
<dbReference type="Proteomes" id="UP001212841">
    <property type="component" value="Unassembled WGS sequence"/>
</dbReference>
<name>A0AAD5X149_9FUNG</name>
<dbReference type="GO" id="GO:0016592">
    <property type="term" value="C:mediator complex"/>
    <property type="evidence" value="ECO:0007669"/>
    <property type="project" value="InterPro"/>
</dbReference>
<dbReference type="PANTHER" id="PTHR12434">
    <property type="entry name" value="MEDIATOR OF RNA POLYMERASE II TRANSCRIPTION SUBUNIT 22"/>
    <property type="match status" value="1"/>
</dbReference>
<dbReference type="GO" id="GO:0006357">
    <property type="term" value="P:regulation of transcription by RNA polymerase II"/>
    <property type="evidence" value="ECO:0007669"/>
    <property type="project" value="InterPro"/>
</dbReference>
<evidence type="ECO:0000256" key="3">
    <source>
        <dbReference type="ARBA" id="ARBA00023015"/>
    </source>
</evidence>
<reference evidence="7" key="1">
    <citation type="submission" date="2020-05" db="EMBL/GenBank/DDBJ databases">
        <title>Phylogenomic resolution of chytrid fungi.</title>
        <authorList>
            <person name="Stajich J.E."/>
            <person name="Amses K."/>
            <person name="Simmons R."/>
            <person name="Seto K."/>
            <person name="Myers J."/>
            <person name="Bonds A."/>
            <person name="Quandt C.A."/>
            <person name="Barry K."/>
            <person name="Liu P."/>
            <person name="Grigoriev I."/>
            <person name="Longcore J.E."/>
            <person name="James T.Y."/>
        </authorList>
    </citation>
    <scope>NUCLEOTIDE SEQUENCE</scope>
    <source>
        <strain evidence="7">JEL0318</strain>
    </source>
</reference>
<evidence type="ECO:0000256" key="5">
    <source>
        <dbReference type="ARBA" id="ARBA00023242"/>
    </source>
</evidence>